<keyword evidence="7" id="KW-0547">Nucleotide-binding</keyword>
<keyword evidence="4" id="KW-0597">Phosphoprotein</keyword>
<organism evidence="15 16">
    <name type="scientific">Rubellimicrobium aerolatum</name>
    <dbReference type="NCBI Taxonomy" id="490979"/>
    <lineage>
        <taxon>Bacteria</taxon>
        <taxon>Pseudomonadati</taxon>
        <taxon>Pseudomonadota</taxon>
        <taxon>Alphaproteobacteria</taxon>
        <taxon>Rhodobacterales</taxon>
        <taxon>Roseobacteraceae</taxon>
        <taxon>Rubellimicrobium</taxon>
    </lineage>
</organism>
<dbReference type="Pfam" id="PF13493">
    <property type="entry name" value="DUF4118"/>
    <property type="match status" value="1"/>
</dbReference>
<evidence type="ECO:0000256" key="12">
    <source>
        <dbReference type="ARBA" id="ARBA00023136"/>
    </source>
</evidence>
<keyword evidence="9" id="KW-0067">ATP-binding</keyword>
<keyword evidence="5" id="KW-0808">Transferase</keyword>
<dbReference type="EMBL" id="JBHSNA010000005">
    <property type="protein sequence ID" value="MFC5566398.1"/>
    <property type="molecule type" value="Genomic_DNA"/>
</dbReference>
<keyword evidence="6 13" id="KW-0812">Transmembrane</keyword>
<gene>
    <name evidence="15" type="ORF">ACFPOC_08190</name>
</gene>
<name>A0ABW0SBS3_9RHOB</name>
<evidence type="ECO:0000313" key="15">
    <source>
        <dbReference type="EMBL" id="MFC5566398.1"/>
    </source>
</evidence>
<feature type="transmembrane region" description="Helical" evidence="13">
    <location>
        <begin position="111"/>
        <end position="131"/>
    </location>
</feature>
<comment type="catalytic activity">
    <reaction evidence="1">
        <text>ATP + protein L-histidine = ADP + protein N-phospho-L-histidine.</text>
        <dbReference type="EC" id="2.7.13.3"/>
    </reaction>
</comment>
<dbReference type="PANTHER" id="PTHR41523">
    <property type="entry name" value="TWO-COMPONENT SYSTEM SENSOR PROTEIN"/>
    <property type="match status" value="1"/>
</dbReference>
<feature type="transmembrane region" description="Helical" evidence="13">
    <location>
        <begin position="33"/>
        <end position="53"/>
    </location>
</feature>
<dbReference type="InterPro" id="IPR036890">
    <property type="entry name" value="HATPase_C_sf"/>
</dbReference>
<reference evidence="16" key="1">
    <citation type="journal article" date="2019" name="Int. J. Syst. Evol. Microbiol.">
        <title>The Global Catalogue of Microorganisms (GCM) 10K type strain sequencing project: providing services to taxonomists for standard genome sequencing and annotation.</title>
        <authorList>
            <consortium name="The Broad Institute Genomics Platform"/>
            <consortium name="The Broad Institute Genome Sequencing Center for Infectious Disease"/>
            <person name="Wu L."/>
            <person name="Ma J."/>
        </authorList>
    </citation>
    <scope>NUCLEOTIDE SEQUENCE [LARGE SCALE GENOMIC DNA]</scope>
    <source>
        <strain evidence="16">KACC 11588</strain>
    </source>
</reference>
<evidence type="ECO:0000256" key="9">
    <source>
        <dbReference type="ARBA" id="ARBA00022840"/>
    </source>
</evidence>
<protein>
    <recommendedName>
        <fullName evidence="3">histidine kinase</fullName>
        <ecNumber evidence="3">2.7.13.3</ecNumber>
    </recommendedName>
</protein>
<keyword evidence="16" id="KW-1185">Reference proteome</keyword>
<dbReference type="Proteomes" id="UP001596056">
    <property type="component" value="Unassembled WGS sequence"/>
</dbReference>
<evidence type="ECO:0000256" key="5">
    <source>
        <dbReference type="ARBA" id="ARBA00022679"/>
    </source>
</evidence>
<evidence type="ECO:0000313" key="16">
    <source>
        <dbReference type="Proteomes" id="UP001596056"/>
    </source>
</evidence>
<dbReference type="InterPro" id="IPR005467">
    <property type="entry name" value="His_kinase_dom"/>
</dbReference>
<dbReference type="RefSeq" id="WP_209840013.1">
    <property type="nucleotide sequence ID" value="NZ_JAGGJP010000006.1"/>
</dbReference>
<evidence type="ECO:0000256" key="2">
    <source>
        <dbReference type="ARBA" id="ARBA00004141"/>
    </source>
</evidence>
<evidence type="ECO:0000256" key="4">
    <source>
        <dbReference type="ARBA" id="ARBA00022553"/>
    </source>
</evidence>
<proteinExistence type="predicted"/>
<evidence type="ECO:0000256" key="8">
    <source>
        <dbReference type="ARBA" id="ARBA00022777"/>
    </source>
</evidence>
<dbReference type="InterPro" id="IPR003594">
    <property type="entry name" value="HATPase_dom"/>
</dbReference>
<dbReference type="SUPFAM" id="SSF55874">
    <property type="entry name" value="ATPase domain of HSP90 chaperone/DNA topoisomerase II/histidine kinase"/>
    <property type="match status" value="1"/>
</dbReference>
<dbReference type="EC" id="2.7.13.3" evidence="3"/>
<dbReference type="Pfam" id="PF07568">
    <property type="entry name" value="HisKA_2"/>
    <property type="match status" value="1"/>
</dbReference>
<feature type="transmembrane region" description="Helical" evidence="13">
    <location>
        <begin position="83"/>
        <end position="99"/>
    </location>
</feature>
<comment type="caution">
    <text evidence="15">The sequence shown here is derived from an EMBL/GenBank/DDBJ whole genome shotgun (WGS) entry which is preliminary data.</text>
</comment>
<dbReference type="Pfam" id="PF02518">
    <property type="entry name" value="HATPase_c"/>
    <property type="match status" value="1"/>
</dbReference>
<dbReference type="InterPro" id="IPR038318">
    <property type="entry name" value="KdpD_sf"/>
</dbReference>
<evidence type="ECO:0000256" key="6">
    <source>
        <dbReference type="ARBA" id="ARBA00022692"/>
    </source>
</evidence>
<dbReference type="SMART" id="SM00387">
    <property type="entry name" value="HATPase_c"/>
    <property type="match status" value="1"/>
</dbReference>
<keyword evidence="11" id="KW-0902">Two-component regulatory system</keyword>
<dbReference type="Gene3D" id="3.30.565.10">
    <property type="entry name" value="Histidine kinase-like ATPase, C-terminal domain"/>
    <property type="match status" value="1"/>
</dbReference>
<feature type="domain" description="Histidine kinase" evidence="14">
    <location>
        <begin position="158"/>
        <end position="349"/>
    </location>
</feature>
<keyword evidence="12 13" id="KW-0472">Membrane</keyword>
<evidence type="ECO:0000256" key="1">
    <source>
        <dbReference type="ARBA" id="ARBA00000085"/>
    </source>
</evidence>
<evidence type="ECO:0000256" key="7">
    <source>
        <dbReference type="ARBA" id="ARBA00022741"/>
    </source>
</evidence>
<dbReference type="InterPro" id="IPR025201">
    <property type="entry name" value="KdpD_TM"/>
</dbReference>
<evidence type="ECO:0000256" key="13">
    <source>
        <dbReference type="SAM" id="Phobius"/>
    </source>
</evidence>
<dbReference type="InterPro" id="IPR011495">
    <property type="entry name" value="Sig_transdc_His_kin_sub2_dim/P"/>
</dbReference>
<dbReference type="PROSITE" id="PS50109">
    <property type="entry name" value="HIS_KIN"/>
    <property type="match status" value="1"/>
</dbReference>
<evidence type="ECO:0000256" key="11">
    <source>
        <dbReference type="ARBA" id="ARBA00023012"/>
    </source>
</evidence>
<dbReference type="PANTHER" id="PTHR41523:SF8">
    <property type="entry name" value="ETHYLENE RESPONSE SENSOR PROTEIN"/>
    <property type="match status" value="1"/>
</dbReference>
<accession>A0ABW0SBS3</accession>
<evidence type="ECO:0000259" key="14">
    <source>
        <dbReference type="PROSITE" id="PS50109"/>
    </source>
</evidence>
<dbReference type="Gene3D" id="1.20.120.620">
    <property type="entry name" value="Backbone structure of the membrane domain of e. Coli histidine kinase receptor kdpd"/>
    <property type="match status" value="1"/>
</dbReference>
<evidence type="ECO:0000256" key="3">
    <source>
        <dbReference type="ARBA" id="ARBA00012438"/>
    </source>
</evidence>
<keyword evidence="10 13" id="KW-1133">Transmembrane helix</keyword>
<keyword evidence="8 15" id="KW-0418">Kinase</keyword>
<comment type="subcellular location">
    <subcellularLocation>
        <location evidence="2">Membrane</location>
        <topology evidence="2">Multi-pass membrane protein</topology>
    </subcellularLocation>
</comment>
<sequence length="349" mass="37095">MTASETFPPEAGPRGHGIVDRVADWTMAPRGPLFRWGFVAAAFVLATAARFVLDPYLPPGFPYLTFFPAIALTGFLAGSGPGAVQAILCGVVAWFFFIPPTQSFALTSGKAMALLLYLVVTGTELGLIYAMRRALERLALAEARARELARARSLMFAELQHRVSNNLAVVGALLSVQRRGVKDPAAARALDDAVARLNVVSRLSRLLRDPGAQEIDFAAFLRAMVPDLVAASGVGDRISVRVTAEPVVVPADKAVPLGLVATELLSNAIEHGYPGERRGVIQVGLEARDGGRARLTVRDDGPGLPPGFDPRRSPSLGLTIARQFADQIGAELDMVDDGGVVSRLEVPLA</sequence>
<dbReference type="GO" id="GO:0016301">
    <property type="term" value="F:kinase activity"/>
    <property type="evidence" value="ECO:0007669"/>
    <property type="project" value="UniProtKB-KW"/>
</dbReference>
<evidence type="ECO:0000256" key="10">
    <source>
        <dbReference type="ARBA" id="ARBA00022989"/>
    </source>
</evidence>